<name>A0ACB5SUH7_AMBMO</name>
<keyword evidence="2" id="KW-1185">Reference proteome</keyword>
<dbReference type="Proteomes" id="UP001165064">
    <property type="component" value="Unassembled WGS sequence"/>
</dbReference>
<gene>
    <name evidence="1" type="ORF">Amon02_000138400</name>
</gene>
<dbReference type="EMBL" id="BSXS01000664">
    <property type="protein sequence ID" value="GME73392.1"/>
    <property type="molecule type" value="Genomic_DNA"/>
</dbReference>
<comment type="caution">
    <text evidence="1">The sequence shown here is derived from an EMBL/GenBank/DDBJ whole genome shotgun (WGS) entry which is preliminary data.</text>
</comment>
<accession>A0ACB5SUH7</accession>
<organism evidence="1 2">
    <name type="scientific">Ambrosiozyma monospora</name>
    <name type="common">Yeast</name>
    <name type="synonym">Endomycopsis monosporus</name>
    <dbReference type="NCBI Taxonomy" id="43982"/>
    <lineage>
        <taxon>Eukaryota</taxon>
        <taxon>Fungi</taxon>
        <taxon>Dikarya</taxon>
        <taxon>Ascomycota</taxon>
        <taxon>Saccharomycotina</taxon>
        <taxon>Pichiomycetes</taxon>
        <taxon>Pichiales</taxon>
        <taxon>Pichiaceae</taxon>
        <taxon>Ambrosiozyma</taxon>
    </lineage>
</organism>
<reference evidence="1" key="1">
    <citation type="submission" date="2023-04" db="EMBL/GenBank/DDBJ databases">
        <title>Ambrosiozyma monospora NBRC 10751.</title>
        <authorList>
            <person name="Ichikawa N."/>
            <person name="Sato H."/>
            <person name="Tonouchi N."/>
        </authorList>
    </citation>
    <scope>NUCLEOTIDE SEQUENCE</scope>
    <source>
        <strain evidence="1">NBRC 10751</strain>
    </source>
</reference>
<sequence>MAKLTHFISLLAGVLFMRTRFVNAEDTTKPSVLVYKAGSVGYFEVDVPANLAPFTIKASPDKFNFLSDVWYFSDESSSITTGGTINYVSNEVAYTYNTLSDSNKPETIRVGLGFSAPYSTVDHLRADFTVQPESFGTSYYTIDATLFPETHQTTAALSFPSSSRSAYFAVIGGEIPTSTSVFTPSSITPPTSAQDSEASFFGSTTTTITPAMTSPYVTMAAVAPSAVTFSKISYSAYGSDIKYLTDSAYFEGVRDGTTNRLSDTIKLSGGVVC</sequence>
<protein>
    <submittedName>
        <fullName evidence="1">Unnamed protein product</fullName>
    </submittedName>
</protein>
<proteinExistence type="predicted"/>
<evidence type="ECO:0000313" key="2">
    <source>
        <dbReference type="Proteomes" id="UP001165064"/>
    </source>
</evidence>
<evidence type="ECO:0000313" key="1">
    <source>
        <dbReference type="EMBL" id="GME73392.1"/>
    </source>
</evidence>